<dbReference type="GeneID" id="109019072"/>
<evidence type="ECO:0000313" key="2">
    <source>
        <dbReference type="RefSeq" id="XP_035546611.1"/>
    </source>
</evidence>
<accession>A0A6P9EGX9</accession>
<organism evidence="1 2">
    <name type="scientific">Juglans regia</name>
    <name type="common">English walnut</name>
    <dbReference type="NCBI Taxonomy" id="51240"/>
    <lineage>
        <taxon>Eukaryota</taxon>
        <taxon>Viridiplantae</taxon>
        <taxon>Streptophyta</taxon>
        <taxon>Embryophyta</taxon>
        <taxon>Tracheophyta</taxon>
        <taxon>Spermatophyta</taxon>
        <taxon>Magnoliopsida</taxon>
        <taxon>eudicotyledons</taxon>
        <taxon>Gunneridae</taxon>
        <taxon>Pentapetalae</taxon>
        <taxon>rosids</taxon>
        <taxon>fabids</taxon>
        <taxon>Fagales</taxon>
        <taxon>Juglandaceae</taxon>
        <taxon>Juglans</taxon>
    </lineage>
</organism>
<dbReference type="Proteomes" id="UP000235220">
    <property type="component" value="Chromosome 1"/>
</dbReference>
<keyword evidence="1" id="KW-1185">Reference proteome</keyword>
<reference evidence="2" key="1">
    <citation type="submission" date="2025-08" db="UniProtKB">
        <authorList>
            <consortium name="RefSeq"/>
        </authorList>
    </citation>
    <scope>IDENTIFICATION</scope>
    <source>
        <tissue evidence="2">Leaves</tissue>
    </source>
</reference>
<dbReference type="RefSeq" id="XP_035546611.1">
    <property type="nucleotide sequence ID" value="XM_035690718.1"/>
</dbReference>
<dbReference type="InParanoid" id="A0A6P9EGX9"/>
<dbReference type="KEGG" id="jre:109019072"/>
<dbReference type="OrthoDB" id="1749944at2759"/>
<evidence type="ECO:0000313" key="1">
    <source>
        <dbReference type="Proteomes" id="UP000235220"/>
    </source>
</evidence>
<dbReference type="AlphaFoldDB" id="A0A6P9EGX9"/>
<gene>
    <name evidence="2" type="primary">LOC109019072</name>
</gene>
<proteinExistence type="predicted"/>
<protein>
    <submittedName>
        <fullName evidence="2">Uncharacterized protein LOC109019072</fullName>
    </submittedName>
</protein>
<name>A0A6P9EGX9_JUGRE</name>
<sequence length="122" mass="13595">MDNRPCLSDLPDFQLRKAWQGCHGSFFISPSSSSLPSPLPLRFQTLAGRDRFVKKRVRGPATTDAKKHITGSHVCSSATNVVRNVSVFPREHMGTRKNVHATTTGKLRKVGLSAHDMNLRFH</sequence>